<proteinExistence type="inferred from homology"/>
<dbReference type="EMBL" id="FOYM01000049">
    <property type="protein sequence ID" value="SFR17784.1"/>
    <property type="molecule type" value="Genomic_DNA"/>
</dbReference>
<dbReference type="PANTHER" id="PTHR43240:SF5">
    <property type="entry name" value="1,4-DIHYDROXY-2-NAPHTHOYL-COA THIOESTERASE 1"/>
    <property type="match status" value="1"/>
</dbReference>
<accession>A0A1I6EJ51</accession>
<dbReference type="GO" id="GO:0061522">
    <property type="term" value="F:1,4-dihydroxy-2-naphthoyl-CoA thioesterase activity"/>
    <property type="evidence" value="ECO:0007669"/>
    <property type="project" value="TreeGrafter"/>
</dbReference>
<dbReference type="SUPFAM" id="SSF54637">
    <property type="entry name" value="Thioesterase/thiol ester dehydrase-isomerase"/>
    <property type="match status" value="1"/>
</dbReference>
<comment type="similarity">
    <text evidence="1">Belongs to the thioesterase PaaI family.</text>
</comment>
<evidence type="ECO:0000313" key="4">
    <source>
        <dbReference type="EMBL" id="SFR17784.1"/>
    </source>
</evidence>
<evidence type="ECO:0000256" key="2">
    <source>
        <dbReference type="ARBA" id="ARBA00022801"/>
    </source>
</evidence>
<name>A0A1I6EJ51_9FIRM</name>
<dbReference type="InterPro" id="IPR029069">
    <property type="entry name" value="HotDog_dom_sf"/>
</dbReference>
<dbReference type="NCBIfam" id="TIGR00369">
    <property type="entry name" value="unchar_dom_1"/>
    <property type="match status" value="1"/>
</dbReference>
<dbReference type="InterPro" id="IPR003736">
    <property type="entry name" value="PAAI_dom"/>
</dbReference>
<dbReference type="Proteomes" id="UP000199584">
    <property type="component" value="Unassembled WGS sequence"/>
</dbReference>
<dbReference type="CDD" id="cd03443">
    <property type="entry name" value="PaaI_thioesterase"/>
    <property type="match status" value="1"/>
</dbReference>
<dbReference type="AlphaFoldDB" id="A0A1I6EJ51"/>
<evidence type="ECO:0000259" key="3">
    <source>
        <dbReference type="Pfam" id="PF03061"/>
    </source>
</evidence>
<protein>
    <submittedName>
        <fullName evidence="4">Uncharacterized domain 1-containing protein</fullName>
    </submittedName>
</protein>
<evidence type="ECO:0000256" key="1">
    <source>
        <dbReference type="ARBA" id="ARBA00008324"/>
    </source>
</evidence>
<dbReference type="PANTHER" id="PTHR43240">
    <property type="entry name" value="1,4-DIHYDROXY-2-NAPHTHOYL-COA THIOESTERASE 1"/>
    <property type="match status" value="1"/>
</dbReference>
<dbReference type="InterPro" id="IPR006683">
    <property type="entry name" value="Thioestr_dom"/>
</dbReference>
<keyword evidence="5" id="KW-1185">Reference proteome</keyword>
<dbReference type="Gene3D" id="3.10.129.10">
    <property type="entry name" value="Hotdog Thioesterase"/>
    <property type="match status" value="1"/>
</dbReference>
<evidence type="ECO:0000313" key="5">
    <source>
        <dbReference type="Proteomes" id="UP000199584"/>
    </source>
</evidence>
<feature type="domain" description="Thioesterase" evidence="3">
    <location>
        <begin position="44"/>
        <end position="120"/>
    </location>
</feature>
<sequence>MVLVRIRDLAGGAFWQLLGIETMENDDGEVVLTVTVTEKLLQFYGKVHGGVIATLVDVAAAVALNQQLGADRGASTVEMKVNYLRPVEKGTLYAKGEAINLGRTLAVGNASVWDDQNRKIAYGIATYYVYDMKK</sequence>
<keyword evidence="2" id="KW-0378">Hydrolase</keyword>
<dbReference type="Pfam" id="PF03061">
    <property type="entry name" value="4HBT"/>
    <property type="match status" value="1"/>
</dbReference>
<reference evidence="5" key="1">
    <citation type="submission" date="2016-10" db="EMBL/GenBank/DDBJ databases">
        <authorList>
            <person name="Varghese N."/>
            <person name="Submissions S."/>
        </authorList>
    </citation>
    <scope>NUCLEOTIDE SEQUENCE [LARGE SCALE GENOMIC DNA]</scope>
    <source>
        <strain evidence="5">DSM 3669</strain>
    </source>
</reference>
<dbReference type="GO" id="GO:0005829">
    <property type="term" value="C:cytosol"/>
    <property type="evidence" value="ECO:0007669"/>
    <property type="project" value="TreeGrafter"/>
</dbReference>
<gene>
    <name evidence="4" type="ORF">SAMN05660706_14915</name>
</gene>
<organism evidence="4 5">
    <name type="scientific">Desulfoscipio geothermicus DSM 3669</name>
    <dbReference type="NCBI Taxonomy" id="1121426"/>
    <lineage>
        <taxon>Bacteria</taxon>
        <taxon>Bacillati</taxon>
        <taxon>Bacillota</taxon>
        <taxon>Clostridia</taxon>
        <taxon>Eubacteriales</taxon>
        <taxon>Desulfallaceae</taxon>
        <taxon>Desulfoscipio</taxon>
    </lineage>
</organism>
<dbReference type="STRING" id="39060.SAMN05660706_14915"/>